<sequence>MLRHVQPIHPAHKLYVVPLSDVQFPHKCLSTSSSHYRTVCVVSSHDVTEDNDCVNCLHDLSPKFGLNYRRNYHIISGLEIRSKSTLCPQFVLKDISHFASIVYSTKITDLKIWA</sequence>
<evidence type="ECO:0000313" key="2">
    <source>
        <dbReference type="Proteomes" id="UP000728032"/>
    </source>
</evidence>
<accession>A0A7R9M9D2</accession>
<keyword evidence="2" id="KW-1185">Reference proteome</keyword>
<organism evidence="1">
    <name type="scientific">Oppiella nova</name>
    <dbReference type="NCBI Taxonomy" id="334625"/>
    <lineage>
        <taxon>Eukaryota</taxon>
        <taxon>Metazoa</taxon>
        <taxon>Ecdysozoa</taxon>
        <taxon>Arthropoda</taxon>
        <taxon>Chelicerata</taxon>
        <taxon>Arachnida</taxon>
        <taxon>Acari</taxon>
        <taxon>Acariformes</taxon>
        <taxon>Sarcoptiformes</taxon>
        <taxon>Oribatida</taxon>
        <taxon>Brachypylina</taxon>
        <taxon>Oppioidea</taxon>
        <taxon>Oppiidae</taxon>
        <taxon>Oppiella</taxon>
    </lineage>
</organism>
<dbReference type="EMBL" id="OC925286">
    <property type="protein sequence ID" value="CAD7656051.1"/>
    <property type="molecule type" value="Genomic_DNA"/>
</dbReference>
<protein>
    <submittedName>
        <fullName evidence="1">Uncharacterized protein</fullName>
    </submittedName>
</protein>
<name>A0A7R9M9D2_9ACAR</name>
<gene>
    <name evidence="1" type="ORF">ONB1V03_LOCUS12691</name>
</gene>
<proteinExistence type="predicted"/>
<evidence type="ECO:0000313" key="1">
    <source>
        <dbReference type="EMBL" id="CAD7656051.1"/>
    </source>
</evidence>
<dbReference type="AlphaFoldDB" id="A0A7R9M9D2"/>
<dbReference type="Proteomes" id="UP000728032">
    <property type="component" value="Unassembled WGS sequence"/>
</dbReference>
<dbReference type="EMBL" id="CAJPVJ010010461">
    <property type="protein sequence ID" value="CAG2173238.1"/>
    <property type="molecule type" value="Genomic_DNA"/>
</dbReference>
<reference evidence="1" key="1">
    <citation type="submission" date="2020-11" db="EMBL/GenBank/DDBJ databases">
        <authorList>
            <person name="Tran Van P."/>
        </authorList>
    </citation>
    <scope>NUCLEOTIDE SEQUENCE</scope>
</reference>